<dbReference type="InterPro" id="IPR020568">
    <property type="entry name" value="Ribosomal_Su5_D2-typ_SF"/>
</dbReference>
<dbReference type="NCBIfam" id="TIGR00188">
    <property type="entry name" value="rnpA"/>
    <property type="match status" value="1"/>
</dbReference>
<dbReference type="InterPro" id="IPR014721">
    <property type="entry name" value="Ribsml_uS5_D2-typ_fold_subgr"/>
</dbReference>
<organism evidence="7 8">
    <name type="scientific">Candidatus Azambacteria bacterium RIFCSPLOWO2_01_FULL_37_9</name>
    <dbReference type="NCBI Taxonomy" id="1797297"/>
    <lineage>
        <taxon>Bacteria</taxon>
        <taxon>Candidatus Azamiibacteriota</taxon>
    </lineage>
</organism>
<keyword evidence="4" id="KW-0378">Hydrolase</keyword>
<dbReference type="Pfam" id="PF00825">
    <property type="entry name" value="Ribonuclease_P"/>
    <property type="match status" value="1"/>
</dbReference>
<feature type="non-terminal residue" evidence="7">
    <location>
        <position position="1"/>
    </location>
</feature>
<evidence type="ECO:0000256" key="3">
    <source>
        <dbReference type="ARBA" id="ARBA00022759"/>
    </source>
</evidence>
<dbReference type="Proteomes" id="UP000177947">
    <property type="component" value="Unassembled WGS sequence"/>
</dbReference>
<keyword evidence="3" id="KW-0255">Endonuclease</keyword>
<dbReference type="AlphaFoldDB" id="A0A1F5C845"/>
<dbReference type="Gene3D" id="3.30.230.10">
    <property type="match status" value="1"/>
</dbReference>
<comment type="caution">
    <text evidence="7">The sequence shown here is derived from an EMBL/GenBank/DDBJ whole genome shotgun (WGS) entry which is preliminary data.</text>
</comment>
<keyword evidence="2" id="KW-0540">Nuclease</keyword>
<proteinExistence type="predicted"/>
<keyword evidence="1" id="KW-0819">tRNA processing</keyword>
<evidence type="ECO:0000313" key="7">
    <source>
        <dbReference type="EMBL" id="OGD39030.1"/>
    </source>
</evidence>
<evidence type="ECO:0000256" key="2">
    <source>
        <dbReference type="ARBA" id="ARBA00022722"/>
    </source>
</evidence>
<sequence>RNLIKRRLRSIAEKNLPFIKKGFDIIVITRPQIVEKNYKKIEKDVLGALEQLKLLN</sequence>
<dbReference type="GO" id="GO:0008033">
    <property type="term" value="P:tRNA processing"/>
    <property type="evidence" value="ECO:0007669"/>
    <property type="project" value="UniProtKB-KW"/>
</dbReference>
<reference evidence="7 8" key="1">
    <citation type="journal article" date="2016" name="Nat. Commun.">
        <title>Thousands of microbial genomes shed light on interconnected biogeochemical processes in an aquifer system.</title>
        <authorList>
            <person name="Anantharaman K."/>
            <person name="Brown C.T."/>
            <person name="Hug L.A."/>
            <person name="Sharon I."/>
            <person name="Castelle C.J."/>
            <person name="Probst A.J."/>
            <person name="Thomas B.C."/>
            <person name="Singh A."/>
            <person name="Wilkins M.J."/>
            <person name="Karaoz U."/>
            <person name="Brodie E.L."/>
            <person name="Williams K.H."/>
            <person name="Hubbard S.S."/>
            <person name="Banfield J.F."/>
        </authorList>
    </citation>
    <scope>NUCLEOTIDE SEQUENCE [LARGE SCALE GENOMIC DNA]</scope>
</reference>
<name>A0A1F5C845_9BACT</name>
<gene>
    <name evidence="7" type="ORF">A2907_01015</name>
</gene>
<dbReference type="EC" id="3.1.26.5" evidence="6"/>
<evidence type="ECO:0000256" key="5">
    <source>
        <dbReference type="ARBA" id="ARBA00022884"/>
    </source>
</evidence>
<protein>
    <recommendedName>
        <fullName evidence="6">Ribonuclease P protein component</fullName>
        <ecNumber evidence="6">3.1.26.5</ecNumber>
    </recommendedName>
</protein>
<evidence type="ECO:0000256" key="1">
    <source>
        <dbReference type="ARBA" id="ARBA00022694"/>
    </source>
</evidence>
<dbReference type="InterPro" id="IPR000100">
    <property type="entry name" value="RNase_P"/>
</dbReference>
<keyword evidence="5" id="KW-0694">RNA-binding</keyword>
<dbReference type="SUPFAM" id="SSF54211">
    <property type="entry name" value="Ribosomal protein S5 domain 2-like"/>
    <property type="match status" value="1"/>
</dbReference>
<accession>A0A1F5C845</accession>
<dbReference type="GO" id="GO:0004526">
    <property type="term" value="F:ribonuclease P activity"/>
    <property type="evidence" value="ECO:0007669"/>
    <property type="project" value="UniProtKB-UniRule"/>
</dbReference>
<dbReference type="EMBL" id="MEYQ01000019">
    <property type="protein sequence ID" value="OGD39030.1"/>
    <property type="molecule type" value="Genomic_DNA"/>
</dbReference>
<evidence type="ECO:0000256" key="6">
    <source>
        <dbReference type="NCBIfam" id="TIGR00188"/>
    </source>
</evidence>
<evidence type="ECO:0000313" key="8">
    <source>
        <dbReference type="Proteomes" id="UP000177947"/>
    </source>
</evidence>
<evidence type="ECO:0000256" key="4">
    <source>
        <dbReference type="ARBA" id="ARBA00022801"/>
    </source>
</evidence>
<dbReference type="GO" id="GO:0000049">
    <property type="term" value="F:tRNA binding"/>
    <property type="evidence" value="ECO:0007669"/>
    <property type="project" value="InterPro"/>
</dbReference>